<dbReference type="AlphaFoldDB" id="A0A3M8CBF7"/>
<dbReference type="Pfam" id="PF04985">
    <property type="entry name" value="Phage_tube"/>
    <property type="match status" value="1"/>
</dbReference>
<proteinExistence type="predicted"/>
<dbReference type="RefSeq" id="WP_122915240.1">
    <property type="nucleotide sequence ID" value="NZ_RHHT01000062.1"/>
</dbReference>
<protein>
    <submittedName>
        <fullName evidence="1">Phage tail protein</fullName>
    </submittedName>
</protein>
<gene>
    <name evidence="1" type="ORF">EDM58_21980</name>
</gene>
<dbReference type="InterPro" id="IPR006498">
    <property type="entry name" value="Tail_tube"/>
</dbReference>
<evidence type="ECO:0000313" key="2">
    <source>
        <dbReference type="Proteomes" id="UP000281915"/>
    </source>
</evidence>
<name>A0A3M8CBF7_9BACL</name>
<organism evidence="1 2">
    <name type="scientific">Brevibacillus panacihumi</name>
    <dbReference type="NCBI Taxonomy" id="497735"/>
    <lineage>
        <taxon>Bacteria</taxon>
        <taxon>Bacillati</taxon>
        <taxon>Bacillota</taxon>
        <taxon>Bacilli</taxon>
        <taxon>Bacillales</taxon>
        <taxon>Paenibacillaceae</taxon>
        <taxon>Brevibacillus</taxon>
    </lineage>
</organism>
<comment type="caution">
    <text evidence="1">The sequence shown here is derived from an EMBL/GenBank/DDBJ whole genome shotgun (WGS) entry which is preliminary data.</text>
</comment>
<evidence type="ECO:0000313" key="1">
    <source>
        <dbReference type="EMBL" id="RNB72175.1"/>
    </source>
</evidence>
<reference evidence="1 2" key="1">
    <citation type="submission" date="2018-10" db="EMBL/GenBank/DDBJ databases">
        <title>Phylogenomics of Brevibacillus.</title>
        <authorList>
            <person name="Dunlap C."/>
        </authorList>
    </citation>
    <scope>NUCLEOTIDE SEQUENCE [LARGE SCALE GENOMIC DNA]</scope>
    <source>
        <strain evidence="1 2">JCM 15085</strain>
    </source>
</reference>
<dbReference type="EMBL" id="RHHT01000062">
    <property type="protein sequence ID" value="RNB72175.1"/>
    <property type="molecule type" value="Genomic_DNA"/>
</dbReference>
<dbReference type="Proteomes" id="UP000281915">
    <property type="component" value="Unassembled WGS sequence"/>
</dbReference>
<accession>A0A3M8CBF7</accession>
<sequence length="173" mass="18835">MSDQISAILNDFSVYRNGTEYLGAADVELPDLESMTETISAAGVAGEVDIPILGHYSSMTVTINWRVLEDANYTLAKPASHHLDFRGSIQRVDKATGTLIQVPVKVTVRGIPKTTSLGSLAKGATMDNSNELEVVYLKIMHDGKTKVEIDKFNYVCVIDGVDYMAPIRTNLGI</sequence>